<dbReference type="Pfam" id="PF13302">
    <property type="entry name" value="Acetyltransf_3"/>
    <property type="match status" value="1"/>
</dbReference>
<dbReference type="InterPro" id="IPR000182">
    <property type="entry name" value="GNAT_dom"/>
</dbReference>
<dbReference type="OrthoDB" id="6293260at2"/>
<dbReference type="Proteomes" id="UP000440304">
    <property type="component" value="Unassembled WGS sequence"/>
</dbReference>
<dbReference type="EMBL" id="WUML01000001">
    <property type="protein sequence ID" value="MXN98768.1"/>
    <property type="molecule type" value="Genomic_DNA"/>
</dbReference>
<reference evidence="2 3" key="1">
    <citation type="submission" date="2019-12" db="EMBL/GenBank/DDBJ databases">
        <title>Shinella granuli gen. nov., sp. nov., and proposal of the reclassification of Zoogloea ramigera ATCC 19623 as Shinella zoogloeoides sp. nov.</title>
        <authorList>
            <person name="Gao J."/>
        </authorList>
    </citation>
    <scope>NUCLEOTIDE SEQUENCE [LARGE SCALE GENOMIC DNA]</scope>
    <source>
        <strain evidence="2 3">DSM 287</strain>
    </source>
</reference>
<evidence type="ECO:0000259" key="1">
    <source>
        <dbReference type="PROSITE" id="PS51186"/>
    </source>
</evidence>
<dbReference type="PROSITE" id="PS51186">
    <property type="entry name" value="GNAT"/>
    <property type="match status" value="1"/>
</dbReference>
<dbReference type="InterPro" id="IPR016181">
    <property type="entry name" value="Acyl_CoA_acyltransferase"/>
</dbReference>
<sequence>MPDVPVLETDRLILRGSRIEDFDALAEMWALPEMVRYIGGVPQSREQSWTRLLRHIGMWQVMTFGFWAVVDKASERVIGQAGFHEMRRALTPSVENTLEAGWGLHPDFQGRGYASEVLRTILPWAAANHPGKQITCIIDPDNAASIRLAERHGFQAFARSPYQDSEVIIFRKM</sequence>
<evidence type="ECO:0000313" key="2">
    <source>
        <dbReference type="EMBL" id="MXN98768.1"/>
    </source>
</evidence>
<protein>
    <submittedName>
        <fullName evidence="2">GNAT family N-acetyltransferase</fullName>
    </submittedName>
</protein>
<dbReference type="PANTHER" id="PTHR43792">
    <property type="entry name" value="GNAT FAMILY, PUTATIVE (AFU_ORTHOLOGUE AFUA_3G00765)-RELATED-RELATED"/>
    <property type="match status" value="1"/>
</dbReference>
<proteinExistence type="predicted"/>
<evidence type="ECO:0000313" key="3">
    <source>
        <dbReference type="Proteomes" id="UP000440304"/>
    </source>
</evidence>
<dbReference type="AlphaFoldDB" id="A0A6N8T6Z4"/>
<comment type="caution">
    <text evidence="2">The sequence shown here is derived from an EMBL/GenBank/DDBJ whole genome shotgun (WGS) entry which is preliminary data.</text>
</comment>
<gene>
    <name evidence="2" type="ORF">GR156_00510</name>
</gene>
<dbReference type="InterPro" id="IPR051531">
    <property type="entry name" value="N-acetyltransferase"/>
</dbReference>
<organism evidence="2 3">
    <name type="scientific">Shinella zoogloeoides</name>
    <name type="common">Crabtreella saccharophila</name>
    <dbReference type="NCBI Taxonomy" id="352475"/>
    <lineage>
        <taxon>Bacteria</taxon>
        <taxon>Pseudomonadati</taxon>
        <taxon>Pseudomonadota</taxon>
        <taxon>Alphaproteobacteria</taxon>
        <taxon>Hyphomicrobiales</taxon>
        <taxon>Rhizobiaceae</taxon>
        <taxon>Shinella</taxon>
    </lineage>
</organism>
<dbReference type="RefSeq" id="WP_160784245.1">
    <property type="nucleotide sequence ID" value="NZ_CP086610.1"/>
</dbReference>
<accession>A0A6N8T6Z4</accession>
<dbReference type="Gene3D" id="3.40.630.30">
    <property type="match status" value="1"/>
</dbReference>
<dbReference type="PANTHER" id="PTHR43792:SF1">
    <property type="entry name" value="N-ACETYLTRANSFERASE DOMAIN-CONTAINING PROTEIN"/>
    <property type="match status" value="1"/>
</dbReference>
<feature type="domain" description="N-acetyltransferase" evidence="1">
    <location>
        <begin position="12"/>
        <end position="173"/>
    </location>
</feature>
<dbReference type="SUPFAM" id="SSF55729">
    <property type="entry name" value="Acyl-CoA N-acyltransferases (Nat)"/>
    <property type="match status" value="1"/>
</dbReference>
<dbReference type="GO" id="GO:0016747">
    <property type="term" value="F:acyltransferase activity, transferring groups other than amino-acyl groups"/>
    <property type="evidence" value="ECO:0007669"/>
    <property type="project" value="InterPro"/>
</dbReference>
<keyword evidence="2" id="KW-0808">Transferase</keyword>
<name>A0A6N8T6Z4_SHIZO</name>